<accession>A0A1C3XCL4</accession>
<keyword evidence="3" id="KW-1185">Reference proteome</keyword>
<dbReference type="Gene3D" id="3.40.50.410">
    <property type="entry name" value="von Willebrand factor, type A domain"/>
    <property type="match status" value="1"/>
</dbReference>
<dbReference type="SUPFAM" id="SSF53300">
    <property type="entry name" value="vWA-like"/>
    <property type="match status" value="1"/>
</dbReference>
<organism evidence="2 3">
    <name type="scientific">Bradyrhizobium shewense</name>
    <dbReference type="NCBI Taxonomy" id="1761772"/>
    <lineage>
        <taxon>Bacteria</taxon>
        <taxon>Pseudomonadati</taxon>
        <taxon>Pseudomonadota</taxon>
        <taxon>Alphaproteobacteria</taxon>
        <taxon>Hyphomicrobiales</taxon>
        <taxon>Nitrobacteraceae</taxon>
        <taxon>Bradyrhizobium</taxon>
    </lineage>
</organism>
<feature type="region of interest" description="Disordered" evidence="1">
    <location>
        <begin position="83"/>
        <end position="123"/>
    </location>
</feature>
<proteinExistence type="predicted"/>
<dbReference type="InterPro" id="IPR036465">
    <property type="entry name" value="vWFA_dom_sf"/>
</dbReference>
<protein>
    <recommendedName>
        <fullName evidence="4">VWFA domain-containing protein</fullName>
    </recommendedName>
</protein>
<dbReference type="InterPro" id="IPR011195">
    <property type="entry name" value="UCP010256"/>
</dbReference>
<evidence type="ECO:0000313" key="2">
    <source>
        <dbReference type="EMBL" id="SCB49993.1"/>
    </source>
</evidence>
<name>A0A1C3XCL4_9BRAD</name>
<dbReference type="PANTHER" id="PTHR39338:SF6">
    <property type="entry name" value="BLL5662 PROTEIN"/>
    <property type="match status" value="1"/>
</dbReference>
<evidence type="ECO:0000313" key="3">
    <source>
        <dbReference type="Proteomes" id="UP000199184"/>
    </source>
</evidence>
<dbReference type="Pfam" id="PF05762">
    <property type="entry name" value="VWA_CoxE"/>
    <property type="match status" value="1"/>
</dbReference>
<gene>
    <name evidence="2" type="ORF">GA0061098_101464</name>
</gene>
<reference evidence="3" key="1">
    <citation type="submission" date="2016-08" db="EMBL/GenBank/DDBJ databases">
        <authorList>
            <person name="Varghese N."/>
            <person name="Submissions Spin"/>
        </authorList>
    </citation>
    <scope>NUCLEOTIDE SEQUENCE [LARGE SCALE GENOMIC DNA]</scope>
    <source>
        <strain evidence="3">ERR11</strain>
    </source>
</reference>
<dbReference type="RefSeq" id="WP_091962756.1">
    <property type="nucleotide sequence ID" value="NZ_FMAI01000014.1"/>
</dbReference>
<dbReference type="InterPro" id="IPR008912">
    <property type="entry name" value="Uncharacterised_CoxE"/>
</dbReference>
<dbReference type="AlphaFoldDB" id="A0A1C3XCL4"/>
<dbReference type="PIRSF" id="PIRSF010256">
    <property type="entry name" value="CoxE_vWa"/>
    <property type="match status" value="1"/>
</dbReference>
<sequence length="373" mass="41406">MSAEPQLPRAARIFVAFVPLLRANGFAVAPEQTTTFLAAIELLGPRDIEHVRQAALATLAPPPERRATFDRLFDLHFRGSEAIARDDEGEDDETVRLQEEGRSDEAPLLSDEANESGLTATRSEALVERRFGATSSTDALRRLTREAPRRLPRRRGHRRMRARRGPFADLRRTLRDSVRSDGEILRLGHMKRRQRPRKMLLLIDVSGSMKNRTEENMKLAHALVQAAPGVEVFTFGTRLTRVTRPLRLKRREQAMNAAAHLVGDWDGGTRIGDALQAFLAVPRFGGYARGAAVVIVSDGLERGETDALRDAVAKLSRRAWRLSWLTPLATSPGFRPQTEALVAIERFVDDLVDGGSSASIVAHILALGRRRAA</sequence>
<dbReference type="PANTHER" id="PTHR39338">
    <property type="entry name" value="BLL5662 PROTEIN-RELATED"/>
    <property type="match status" value="1"/>
</dbReference>
<dbReference type="EMBL" id="FMAI01000014">
    <property type="protein sequence ID" value="SCB49993.1"/>
    <property type="molecule type" value="Genomic_DNA"/>
</dbReference>
<evidence type="ECO:0008006" key="4">
    <source>
        <dbReference type="Google" id="ProtNLM"/>
    </source>
</evidence>
<feature type="compositionally biased region" description="Basic and acidic residues" evidence="1">
    <location>
        <begin position="94"/>
        <end position="105"/>
    </location>
</feature>
<dbReference type="CDD" id="cd00198">
    <property type="entry name" value="vWFA"/>
    <property type="match status" value="1"/>
</dbReference>
<dbReference type="Proteomes" id="UP000199184">
    <property type="component" value="Unassembled WGS sequence"/>
</dbReference>
<evidence type="ECO:0000256" key="1">
    <source>
        <dbReference type="SAM" id="MobiDB-lite"/>
    </source>
</evidence>